<evidence type="ECO:0000256" key="1">
    <source>
        <dbReference type="ARBA" id="ARBA00022428"/>
    </source>
</evidence>
<dbReference type="InterPro" id="IPR011766">
    <property type="entry name" value="TPP_enzyme_TPP-bd"/>
</dbReference>
<dbReference type="Gene3D" id="3.20.20.120">
    <property type="entry name" value="Enolase-like C-terminal domain"/>
    <property type="match status" value="1"/>
</dbReference>
<dbReference type="EMBL" id="JBJKBG010000007">
    <property type="protein sequence ID" value="KAL3731563.1"/>
    <property type="molecule type" value="Genomic_DNA"/>
</dbReference>
<keyword evidence="1" id="KW-0474">Menaquinone biosynthesis</keyword>
<dbReference type="InterPro" id="IPR018110">
    <property type="entry name" value="Mandel_Rmase/mucon_lact_enz_CS"/>
</dbReference>
<keyword evidence="3" id="KW-0479">Metal-binding</keyword>
<dbReference type="PANTHER" id="PTHR42916:SF1">
    <property type="entry name" value="PROTEIN PHYLLO, CHLOROPLASTIC"/>
    <property type="match status" value="1"/>
</dbReference>
<sequence length="1722" mass="190696">MGPPLTLSQAVASLPRPLTLYCPSVPSLSPSLSTSSPLLCTTSFDSPRPALRVRRMRNAEVAEAVRFDGPVIHVDALSAIEDNELVVENCITRTLPPALTLESGLQSIKEAVEKLKLDPPLSASGFFRFSVMVPPSAKALCWFCVQPESSKAFPLFFMSEEEEPTYKSLYLNETRGTFGIGAAAYFRYSSSEATGESTQIKRYLSNDSALIKAYGFLDVNFNAELSSMEHEAGSFYFFIPQIELDECEDVSILSATLAWSGPSSCPFEEALVSFESSSQQVISYIQNTGEKFPVARIRSTLGKLNVVENPLTSMVQRYVTSPDAINVLSDPMDLEVASYSSQFTVRLSPKITVSNNMLSQATERSYSVRDLANINAVWASLIIEECFRLGLTYFCIAPGSRSSPLAIAAASHPLATCIACFDERSLAFHAIGYARGSRRPAIVITTSGTAVSNLLPAVVEASQDFMPLLLLTADRPPELQDVGANQSVNQVNHFGSFVRYFFSLPVPSDHIPARMVLTTLDSAVHWATSAPRGPVHLNCPFREPLDGRPEKWMLSCLNGLDFWMANVEPFTKYIQVQHYHSNTDAACRMEEISKSIQASDRGLLLLGAIHSEDDIWAVLLLAKHLCWPVVADILSGLRLRRLSSVENILFLDHLDHALVSNSFKNWMQVDAVIQIGSKITSKRVSQMLENSPPRLYIMVDEHPCRHDPSHMMTHRIQSSIVGFVDVLLRGHFLYKSSTWSDYLQALNNMVARELSFQIDAEHSLTEPQVARVISKTLSPAKALFVGNSMVIRDMDMYGQSRTNFTDKVTSTLLNSRLQYQLIQIAGNRGASGIDGLLSTAVGFALGSNKQVVCLIGDVSFLHDTNGLAILSQRTSRKPMTIIAINNHGGAIFSLLPIAKNADPQVLDKYFYTSHNVSIRELCLAHGVKHVLVHAKKEFQDALNKSNYERMDCVIEVQSDIEANAVTHSSLRSFASQAATGALRILMKIPAPGTVSLSPQFLVCEILRVEFSMYRIPLVAPPTSADPDCDCATSYREGFLLHLYLEDNIVGLGEIAPLEIHEENLQDVEEQLRFLIHVMKGAKINYMLPTLHGSYSSWIRSELGIMPSSIFPSVRCGLEMAILNAIAGKQDSNLSSILSCHTNRDVVSEKSQGVKICALLNPHGTPEEVAQVASMLVQEGFTAIKLKVARQADPIQDALIIQEVRKKVGYKIQLRADANRKWTYEEAIRFSSSVKNCDLQYIEEPVQDEHDIVKFCEESGLSVALDETIDNCRHDPLKMLANHVHPGIVAVVLKPSVLGGFETSAMVARWAQHQEKMVVVSSTFESGVGLSAYILFSHYIDLHQAKLFKTRSHKVDPPIAHGLGTYQWLKDDVTTDPLKISHHPNSECVEANIADASRLLQNFQVNHKVMVRKSTDEEVRRYNLMVKLKGNQYSINAIEVGHETQDNVLVFLHGFLGTCEEWIPIMKAISGTARCISIDLPGHGNSVGQSPATEEAAETPRLSIEIIADVLHNVLQQITSKKIILIGYSMGARISLYMTLKFTDKIKGATIISGSPGLKNASERKVRRAKDDNRAQILVTYGLPVFLDSWYEGELWKSLRSHPHFQKIVSSRLRHNDVHGLAKALSDLSIGRQPSLWEDLKHCETPLLLVVGESDTKFKAIARKMFDEIGHNREVRDGSGLPDSSCEILEVPGSGHAAHLENPLAIARALRKFLIRVNKEFIH</sequence>
<dbReference type="Pfam" id="PF02776">
    <property type="entry name" value="TPP_enzyme_N"/>
    <property type="match status" value="1"/>
</dbReference>
<evidence type="ECO:0000256" key="6">
    <source>
        <dbReference type="ARBA" id="ARBA00023211"/>
    </source>
</evidence>
<dbReference type="SUPFAM" id="SSF53474">
    <property type="entry name" value="alpha/beta-Hydrolases"/>
    <property type="match status" value="1"/>
</dbReference>
<dbReference type="HAMAP" id="MF_01659">
    <property type="entry name" value="MenD"/>
    <property type="match status" value="1"/>
</dbReference>
<dbReference type="HAMAP" id="MF_01660">
    <property type="entry name" value="MenH"/>
    <property type="match status" value="1"/>
</dbReference>
<dbReference type="GO" id="GO:0009234">
    <property type="term" value="P:menaquinone biosynthetic process"/>
    <property type="evidence" value="ECO:0007669"/>
    <property type="project" value="UniProtKB-KW"/>
</dbReference>
<dbReference type="NCBIfam" id="TIGR00173">
    <property type="entry name" value="menD"/>
    <property type="match status" value="1"/>
</dbReference>
<dbReference type="SFLD" id="SFLDS00001">
    <property type="entry name" value="Enolase"/>
    <property type="match status" value="1"/>
</dbReference>
<organism evidence="9 10">
    <name type="scientific">Eucalyptus globulus</name>
    <name type="common">Tasmanian blue gum</name>
    <dbReference type="NCBI Taxonomy" id="34317"/>
    <lineage>
        <taxon>Eukaryota</taxon>
        <taxon>Viridiplantae</taxon>
        <taxon>Streptophyta</taxon>
        <taxon>Embryophyta</taxon>
        <taxon>Tracheophyta</taxon>
        <taxon>Spermatophyta</taxon>
        <taxon>Magnoliopsida</taxon>
        <taxon>eudicotyledons</taxon>
        <taxon>Gunneridae</taxon>
        <taxon>Pentapetalae</taxon>
        <taxon>rosids</taxon>
        <taxon>malvids</taxon>
        <taxon>Myrtales</taxon>
        <taxon>Myrtaceae</taxon>
        <taxon>Myrtoideae</taxon>
        <taxon>Eucalypteae</taxon>
        <taxon>Eucalyptus</taxon>
    </lineage>
</organism>
<dbReference type="Proteomes" id="UP001634007">
    <property type="component" value="Unassembled WGS sequence"/>
</dbReference>
<comment type="caution">
    <text evidence="9">The sequence shown here is derived from an EMBL/GenBank/DDBJ whole genome shotgun (WGS) entry which is preliminary data.</text>
</comment>
<dbReference type="GO" id="GO:0046872">
    <property type="term" value="F:metal ion binding"/>
    <property type="evidence" value="ECO:0007669"/>
    <property type="project" value="UniProtKB-KW"/>
</dbReference>
<dbReference type="InterPro" id="IPR029035">
    <property type="entry name" value="DHS-like_NAD/FAD-binding_dom"/>
</dbReference>
<keyword evidence="4" id="KW-0460">Magnesium</keyword>
<evidence type="ECO:0000256" key="5">
    <source>
        <dbReference type="ARBA" id="ARBA00023052"/>
    </source>
</evidence>
<keyword evidence="7" id="KW-0456">Lyase</keyword>
<dbReference type="InterPro" id="IPR004433">
    <property type="entry name" value="MenaQ_synth_MenD"/>
</dbReference>
<dbReference type="NCBIfam" id="TIGR01927">
    <property type="entry name" value="menC_gam_Gplu"/>
    <property type="match status" value="1"/>
</dbReference>
<proteinExistence type="inferred from homology"/>
<dbReference type="Pfam" id="PF02775">
    <property type="entry name" value="TPP_enzyme_C"/>
    <property type="match status" value="1"/>
</dbReference>
<keyword evidence="10" id="KW-1185">Reference proteome</keyword>
<dbReference type="Pfam" id="PF13378">
    <property type="entry name" value="MR_MLE_C"/>
    <property type="match status" value="1"/>
</dbReference>
<evidence type="ECO:0000256" key="2">
    <source>
        <dbReference type="ARBA" id="ARBA00022679"/>
    </source>
</evidence>
<dbReference type="SFLD" id="SFLDG00180">
    <property type="entry name" value="muconate_cycloisomerase"/>
    <property type="match status" value="1"/>
</dbReference>
<dbReference type="InterPro" id="IPR012001">
    <property type="entry name" value="Thiamin_PyroP_enz_TPP-bd_dom"/>
</dbReference>
<dbReference type="NCBIfam" id="TIGR03695">
    <property type="entry name" value="menH_SHCHC"/>
    <property type="match status" value="1"/>
</dbReference>
<dbReference type="InterPro" id="IPR036849">
    <property type="entry name" value="Enolase-like_C_sf"/>
</dbReference>
<dbReference type="InterPro" id="IPR032264">
    <property type="entry name" value="MenD_middle"/>
</dbReference>
<dbReference type="Pfam" id="PF16582">
    <property type="entry name" value="TPP_enzyme_M_2"/>
    <property type="match status" value="1"/>
</dbReference>
<dbReference type="InterPro" id="IPR022485">
    <property type="entry name" value="SHCHC_synthase_MenH"/>
</dbReference>
<evidence type="ECO:0000259" key="8">
    <source>
        <dbReference type="SMART" id="SM00922"/>
    </source>
</evidence>
<reference evidence="9 10" key="1">
    <citation type="submission" date="2024-11" db="EMBL/GenBank/DDBJ databases">
        <title>Chromosome-level genome assembly of Eucalyptus globulus Labill. provides insights into its genome evolution.</title>
        <authorList>
            <person name="Li X."/>
        </authorList>
    </citation>
    <scope>NUCLEOTIDE SEQUENCE [LARGE SCALE GENOMIC DNA]</scope>
    <source>
        <strain evidence="9">CL2024</strain>
        <tissue evidence="9">Fresh tender leaves</tissue>
    </source>
</reference>
<dbReference type="InterPro" id="IPR029065">
    <property type="entry name" value="Enolase_C-like"/>
</dbReference>
<protein>
    <recommendedName>
        <fullName evidence="8">Mandelate racemase/muconate lactonizing enzyme C-terminal domain-containing protein</fullName>
    </recommendedName>
</protein>
<dbReference type="CDD" id="cd07037">
    <property type="entry name" value="TPP_PYR_MenD"/>
    <property type="match status" value="1"/>
</dbReference>
<dbReference type="SUPFAM" id="SSF52467">
    <property type="entry name" value="DHS-like NAD/FAD-binding domain"/>
    <property type="match status" value="1"/>
</dbReference>
<dbReference type="InterPro" id="IPR029017">
    <property type="entry name" value="Enolase-like_N"/>
</dbReference>
<dbReference type="SUPFAM" id="SSF52518">
    <property type="entry name" value="Thiamin diphosphate-binding fold (THDP-binding)"/>
    <property type="match status" value="2"/>
</dbReference>
<evidence type="ECO:0000256" key="7">
    <source>
        <dbReference type="ARBA" id="ARBA00023239"/>
    </source>
</evidence>
<evidence type="ECO:0000256" key="4">
    <source>
        <dbReference type="ARBA" id="ARBA00022842"/>
    </source>
</evidence>
<dbReference type="GO" id="GO:0016829">
    <property type="term" value="F:lyase activity"/>
    <property type="evidence" value="ECO:0007669"/>
    <property type="project" value="UniProtKB-KW"/>
</dbReference>
<dbReference type="SUPFAM" id="SSF54826">
    <property type="entry name" value="Enolase N-terminal domain-like"/>
    <property type="match status" value="1"/>
</dbReference>
<dbReference type="Gene3D" id="3.30.390.10">
    <property type="entry name" value="Enolase-like, N-terminal domain"/>
    <property type="match status" value="1"/>
</dbReference>
<dbReference type="Pfam" id="PF00561">
    <property type="entry name" value="Abhydrolase_1"/>
    <property type="match status" value="1"/>
</dbReference>
<dbReference type="InterPro" id="IPR000073">
    <property type="entry name" value="AB_hydrolase_1"/>
</dbReference>
<keyword evidence="5" id="KW-0786">Thiamine pyrophosphate</keyword>
<dbReference type="InterPro" id="IPR029061">
    <property type="entry name" value="THDP-binding"/>
</dbReference>
<dbReference type="PANTHER" id="PTHR42916">
    <property type="entry name" value="2-SUCCINYL-5-ENOLPYRUVYL-6-HYDROXY-3-CYCLOHEXENE-1-CARBOXYLATE SYNTHASE"/>
    <property type="match status" value="1"/>
</dbReference>
<dbReference type="CDD" id="cd02009">
    <property type="entry name" value="TPP_SHCHC_synthase"/>
    <property type="match status" value="1"/>
</dbReference>
<dbReference type="GO" id="GO:0016740">
    <property type="term" value="F:transferase activity"/>
    <property type="evidence" value="ECO:0007669"/>
    <property type="project" value="UniProtKB-KW"/>
</dbReference>
<keyword evidence="6" id="KW-0464">Manganese</keyword>
<dbReference type="Gene3D" id="3.40.50.970">
    <property type="match status" value="2"/>
</dbReference>
<name>A0ABD3JVR3_EUCGL</name>
<dbReference type="PROSITE" id="PS00909">
    <property type="entry name" value="MR_MLE_2"/>
    <property type="match status" value="1"/>
</dbReference>
<feature type="domain" description="Mandelate racemase/muconate lactonizing enzyme C-terminal" evidence="8">
    <location>
        <begin position="1165"/>
        <end position="1261"/>
    </location>
</feature>
<evidence type="ECO:0000313" key="10">
    <source>
        <dbReference type="Proteomes" id="UP001634007"/>
    </source>
</evidence>
<dbReference type="Gene3D" id="3.40.50.1820">
    <property type="entry name" value="alpha/beta hydrolase"/>
    <property type="match status" value="1"/>
</dbReference>
<dbReference type="InterPro" id="IPR013342">
    <property type="entry name" value="Mandelate_racemase_C"/>
</dbReference>
<dbReference type="SFLD" id="SFLDF00009">
    <property type="entry name" value="o-succinylbenzoate_synthase"/>
    <property type="match status" value="1"/>
</dbReference>
<accession>A0ABD3JVR3</accession>
<dbReference type="SMART" id="SM00922">
    <property type="entry name" value="MR_MLE"/>
    <property type="match status" value="1"/>
</dbReference>
<dbReference type="SUPFAM" id="SSF51604">
    <property type="entry name" value="Enolase C-terminal domain-like"/>
    <property type="match status" value="1"/>
</dbReference>
<dbReference type="InterPro" id="IPR029058">
    <property type="entry name" value="AB_hydrolase_fold"/>
</dbReference>
<dbReference type="Gene3D" id="3.40.50.1220">
    <property type="entry name" value="TPP-binding domain"/>
    <property type="match status" value="1"/>
</dbReference>
<keyword evidence="2" id="KW-0808">Transferase</keyword>
<evidence type="ECO:0000256" key="3">
    <source>
        <dbReference type="ARBA" id="ARBA00022723"/>
    </source>
</evidence>
<evidence type="ECO:0000313" key="9">
    <source>
        <dbReference type="EMBL" id="KAL3731563.1"/>
    </source>
</evidence>
<gene>
    <name evidence="9" type="ORF">ACJRO7_028448</name>
</gene>